<accession>A0ABR0QLP6</accession>
<comment type="caution">
    <text evidence="2">The sequence shown here is derived from an EMBL/GenBank/DDBJ whole genome shotgun (WGS) entry which is preliminary data.</text>
</comment>
<dbReference type="EMBL" id="JARKNE010000003">
    <property type="protein sequence ID" value="KAK5840234.1"/>
    <property type="molecule type" value="Genomic_DNA"/>
</dbReference>
<dbReference type="InterPro" id="IPR025836">
    <property type="entry name" value="Zn_knuckle_CX2CX4HX4C"/>
</dbReference>
<evidence type="ECO:0000313" key="2">
    <source>
        <dbReference type="EMBL" id="KAK5840234.1"/>
    </source>
</evidence>
<evidence type="ECO:0000313" key="3">
    <source>
        <dbReference type="Proteomes" id="UP001358586"/>
    </source>
</evidence>
<sequence>MDVRFPFKRKKIIGINQSQFTYVFFQYERLPLFCFLCGCLGHGESYYQVRLTLRNQQVEFGWDSSLRAAPRRGGQAVSKWLREENEAEKWVRMDIDGERRERVFGVDVTNRSIYKEWMGSLGHFNRKPRLAKDKGLIGMSKQDMGVEEDVKLEDLTVEFVNGKKRQRFHSDGGSGLMDVGSETMISATNNKLVDRA</sequence>
<dbReference type="Proteomes" id="UP001358586">
    <property type="component" value="Chromosome 3"/>
</dbReference>
<evidence type="ECO:0000259" key="1">
    <source>
        <dbReference type="Pfam" id="PF14392"/>
    </source>
</evidence>
<reference evidence="2 3" key="1">
    <citation type="submission" date="2023-03" db="EMBL/GenBank/DDBJ databases">
        <title>WGS of Gossypium arboreum.</title>
        <authorList>
            <person name="Yu D."/>
        </authorList>
    </citation>
    <scope>NUCLEOTIDE SEQUENCE [LARGE SCALE GENOMIC DNA]</scope>
    <source>
        <tissue evidence="2">Leaf</tissue>
    </source>
</reference>
<dbReference type="Pfam" id="PF14392">
    <property type="entry name" value="zf-CCHC_4"/>
    <property type="match status" value="1"/>
</dbReference>
<gene>
    <name evidence="2" type="ORF">PVK06_009123</name>
</gene>
<feature type="domain" description="Zinc knuckle CX2CX4HX4C" evidence="1">
    <location>
        <begin position="1"/>
        <end position="46"/>
    </location>
</feature>
<proteinExistence type="predicted"/>
<keyword evidence="3" id="KW-1185">Reference proteome</keyword>
<name>A0ABR0QLP6_GOSAR</name>
<protein>
    <recommendedName>
        <fullName evidence="1">Zinc knuckle CX2CX4HX4C domain-containing protein</fullName>
    </recommendedName>
</protein>
<organism evidence="2 3">
    <name type="scientific">Gossypium arboreum</name>
    <name type="common">Tree cotton</name>
    <name type="synonym">Gossypium nanking</name>
    <dbReference type="NCBI Taxonomy" id="29729"/>
    <lineage>
        <taxon>Eukaryota</taxon>
        <taxon>Viridiplantae</taxon>
        <taxon>Streptophyta</taxon>
        <taxon>Embryophyta</taxon>
        <taxon>Tracheophyta</taxon>
        <taxon>Spermatophyta</taxon>
        <taxon>Magnoliopsida</taxon>
        <taxon>eudicotyledons</taxon>
        <taxon>Gunneridae</taxon>
        <taxon>Pentapetalae</taxon>
        <taxon>rosids</taxon>
        <taxon>malvids</taxon>
        <taxon>Malvales</taxon>
        <taxon>Malvaceae</taxon>
        <taxon>Malvoideae</taxon>
        <taxon>Gossypium</taxon>
    </lineage>
</organism>